<dbReference type="AlphaFoldDB" id="A0AAE0EZB3"/>
<evidence type="ECO:0000313" key="4">
    <source>
        <dbReference type="Proteomes" id="UP001190700"/>
    </source>
</evidence>
<comment type="caution">
    <text evidence="3">The sequence shown here is derived from an EMBL/GenBank/DDBJ whole genome shotgun (WGS) entry which is preliminary data.</text>
</comment>
<keyword evidence="2" id="KW-0732">Signal</keyword>
<feature type="chain" id="PRO_5042281957" evidence="2">
    <location>
        <begin position="27"/>
        <end position="564"/>
    </location>
</feature>
<dbReference type="EMBL" id="LGRX02030384">
    <property type="protein sequence ID" value="KAK3245707.1"/>
    <property type="molecule type" value="Genomic_DNA"/>
</dbReference>
<feature type="region of interest" description="Disordered" evidence="1">
    <location>
        <begin position="185"/>
        <end position="226"/>
    </location>
</feature>
<keyword evidence="4" id="KW-1185">Reference proteome</keyword>
<feature type="compositionally biased region" description="Gly residues" evidence="1">
    <location>
        <begin position="185"/>
        <end position="198"/>
    </location>
</feature>
<accession>A0AAE0EZB3</accession>
<feature type="region of interest" description="Disordered" evidence="1">
    <location>
        <begin position="119"/>
        <end position="143"/>
    </location>
</feature>
<organism evidence="3 4">
    <name type="scientific">Cymbomonas tetramitiformis</name>
    <dbReference type="NCBI Taxonomy" id="36881"/>
    <lineage>
        <taxon>Eukaryota</taxon>
        <taxon>Viridiplantae</taxon>
        <taxon>Chlorophyta</taxon>
        <taxon>Pyramimonadophyceae</taxon>
        <taxon>Pyramimonadales</taxon>
        <taxon>Pyramimonadaceae</taxon>
        <taxon>Cymbomonas</taxon>
    </lineage>
</organism>
<proteinExistence type="predicted"/>
<dbReference type="Proteomes" id="UP001190700">
    <property type="component" value="Unassembled WGS sequence"/>
</dbReference>
<evidence type="ECO:0000313" key="3">
    <source>
        <dbReference type="EMBL" id="KAK3245707.1"/>
    </source>
</evidence>
<gene>
    <name evidence="3" type="ORF">CYMTET_44747</name>
</gene>
<name>A0AAE0EZB3_9CHLO</name>
<evidence type="ECO:0000256" key="2">
    <source>
        <dbReference type="SAM" id="SignalP"/>
    </source>
</evidence>
<protein>
    <submittedName>
        <fullName evidence="3">Uncharacterized protein</fullName>
    </submittedName>
</protein>
<reference evidence="3 4" key="1">
    <citation type="journal article" date="2015" name="Genome Biol. Evol.">
        <title>Comparative Genomics of a Bacterivorous Green Alga Reveals Evolutionary Causalities and Consequences of Phago-Mixotrophic Mode of Nutrition.</title>
        <authorList>
            <person name="Burns J.A."/>
            <person name="Paasch A."/>
            <person name="Narechania A."/>
            <person name="Kim E."/>
        </authorList>
    </citation>
    <scope>NUCLEOTIDE SEQUENCE [LARGE SCALE GENOMIC DNA]</scope>
    <source>
        <strain evidence="3 4">PLY_AMNH</strain>
    </source>
</reference>
<sequence length="564" mass="60053">MKTLLFFPGACAVVFYVSCLVPLTSADASEDYNLAPAHKVSCAAGSNEFYLTAVADAACTHGTPPSSYPLYNSFTMDQCTQSEDGMHTTKTSCVDGYVTFEFFTSADCSGEAVGSSDCFTNGNDEDSDGMGPNPDRGEAAQREGVEREMAAGGMIGVGDVGSAGGRGRWGGWSGLLEIREENGKAGRGVGRAGRGGGASLSVQSSRVERGERNRAQRGQAGMGAGEQEGAGWEWLRGMSVGACAVSDCPSLMVPKRLRGLFTECVMLALARMRVDPEDLEAYKLFLLVLRLVLQPVPQGLKKGVAQVIRERCDRFMRGEWEGLFAEAPEGRRVTAGAGEERVLRDAVRLVKVGQLGKAAKRLELAKLASATEETLRRLEQLHPAGTGRRREVEGPRAVQIGVAVKGGAELGVHTVQAALDRHPEWAVLERIQERHPQVIVMAYLDDGHLIGPPAVAMAAYDTYVEEAVAIGLHIQPAKSAAYSPEGDPGVFAQEMPGARGELAIINVLGVPVGKAEAVSAEMLRKVEELCGIQVLTNIDVVHHSRSLQQVGKGQISMSLAVPHP</sequence>
<evidence type="ECO:0000256" key="1">
    <source>
        <dbReference type="SAM" id="MobiDB-lite"/>
    </source>
</evidence>
<feature type="signal peptide" evidence="2">
    <location>
        <begin position="1"/>
        <end position="26"/>
    </location>
</feature>